<protein>
    <submittedName>
        <fullName evidence="2">Uncharacterized protein</fullName>
    </submittedName>
</protein>
<dbReference type="AlphaFoldDB" id="A0A8T4IMC0"/>
<evidence type="ECO:0000313" key="2">
    <source>
        <dbReference type="EMBL" id="MBR7672550.1"/>
    </source>
</evidence>
<comment type="caution">
    <text evidence="2">The sequence shown here is derived from an EMBL/GenBank/DDBJ whole genome shotgun (WGS) entry which is preliminary data.</text>
</comment>
<keyword evidence="3" id="KW-1185">Reference proteome</keyword>
<evidence type="ECO:0000256" key="1">
    <source>
        <dbReference type="SAM" id="MobiDB-lite"/>
    </source>
</evidence>
<sequence>MRTRTRRTPTTAALRRVALRAVRRIAHPARVRSGTGHPHRDLNRPRPGAHTLRPYQVTPHDALQRRGPTTL</sequence>
<name>A0A8T4IMC0_9ACTN</name>
<reference evidence="2" key="1">
    <citation type="submission" date="2021-04" db="EMBL/GenBank/DDBJ databases">
        <title>Sequencing of actinobacteria type strains.</title>
        <authorList>
            <person name="Nguyen G.-S."/>
            <person name="Wentzel A."/>
        </authorList>
    </citation>
    <scope>NUCLEOTIDE SEQUENCE</scope>
    <source>
        <strain evidence="2">DSM 42095</strain>
    </source>
</reference>
<feature type="region of interest" description="Disordered" evidence="1">
    <location>
        <begin position="27"/>
        <end position="71"/>
    </location>
</feature>
<proteinExistence type="predicted"/>
<accession>A0A8T4IMC0</accession>
<dbReference type="EMBL" id="JAGSMN010000114">
    <property type="protein sequence ID" value="MBR7672550.1"/>
    <property type="molecule type" value="Genomic_DNA"/>
</dbReference>
<dbReference type="Proteomes" id="UP000675554">
    <property type="component" value="Unassembled WGS sequence"/>
</dbReference>
<gene>
    <name evidence="2" type="ORF">KDA82_05815</name>
</gene>
<organism evidence="2 3">
    <name type="scientific">Streptomyces daliensis</name>
    <dbReference type="NCBI Taxonomy" id="299421"/>
    <lineage>
        <taxon>Bacteria</taxon>
        <taxon>Bacillati</taxon>
        <taxon>Actinomycetota</taxon>
        <taxon>Actinomycetes</taxon>
        <taxon>Kitasatosporales</taxon>
        <taxon>Streptomycetaceae</taxon>
        <taxon>Streptomyces</taxon>
    </lineage>
</organism>
<evidence type="ECO:0000313" key="3">
    <source>
        <dbReference type="Proteomes" id="UP000675554"/>
    </source>
</evidence>